<sequence length="60" mass="7082">MTIEPKKALTIEDVQRQRREAFAKRYEEKFGKSIQASTNKQDTPQRGFALNYYGIESNWL</sequence>
<name>A0ABX7ATA7_9BACI</name>
<keyword evidence="2" id="KW-1185">Reference proteome</keyword>
<protein>
    <submittedName>
        <fullName evidence="1">Uncharacterized protein</fullName>
    </submittedName>
</protein>
<gene>
    <name evidence="1" type="ORF">FJQ98_02610</name>
</gene>
<proteinExistence type="predicted"/>
<organism evidence="1 2">
    <name type="scientific">Lysinibacillus agricola</name>
    <dbReference type="NCBI Taxonomy" id="2590012"/>
    <lineage>
        <taxon>Bacteria</taxon>
        <taxon>Bacillati</taxon>
        <taxon>Bacillota</taxon>
        <taxon>Bacilli</taxon>
        <taxon>Bacillales</taxon>
        <taxon>Bacillaceae</taxon>
        <taxon>Lysinibacillus</taxon>
    </lineage>
</organism>
<dbReference type="EMBL" id="CP067341">
    <property type="protein sequence ID" value="QQP12985.1"/>
    <property type="molecule type" value="Genomic_DNA"/>
</dbReference>
<reference evidence="1 2" key="1">
    <citation type="submission" date="2020-01" db="EMBL/GenBank/DDBJ databases">
        <authorList>
            <person name="Liu G."/>
            <person name="Liu B."/>
        </authorList>
    </citation>
    <scope>NUCLEOTIDE SEQUENCE [LARGE SCALE GENOMIC DNA]</scope>
    <source>
        <strain evidence="1 2">FJAT-51161</strain>
    </source>
</reference>
<evidence type="ECO:0000313" key="2">
    <source>
        <dbReference type="Proteomes" id="UP000596049"/>
    </source>
</evidence>
<dbReference type="Proteomes" id="UP000596049">
    <property type="component" value="Chromosome"/>
</dbReference>
<accession>A0ABX7ATA7</accession>
<dbReference type="RefSeq" id="WP_053597402.1">
    <property type="nucleotide sequence ID" value="NZ_CP067341.1"/>
</dbReference>
<evidence type="ECO:0000313" key="1">
    <source>
        <dbReference type="EMBL" id="QQP12985.1"/>
    </source>
</evidence>